<comment type="caution">
    <text evidence="6">The sequence shown here is derived from an EMBL/GenBank/DDBJ whole genome shotgun (WGS) entry which is preliminary data.</text>
</comment>
<dbReference type="EMBL" id="JAGGLB010000026">
    <property type="protein sequence ID" value="MBP1994491.1"/>
    <property type="molecule type" value="Genomic_DNA"/>
</dbReference>
<dbReference type="SMART" id="SM00342">
    <property type="entry name" value="HTH_ARAC"/>
    <property type="match status" value="1"/>
</dbReference>
<keyword evidence="3" id="KW-0804">Transcription</keyword>
<reference evidence="6 7" key="1">
    <citation type="submission" date="2021-03" db="EMBL/GenBank/DDBJ databases">
        <title>Genomic Encyclopedia of Type Strains, Phase IV (KMG-IV): sequencing the most valuable type-strain genomes for metagenomic binning, comparative biology and taxonomic classification.</title>
        <authorList>
            <person name="Goeker M."/>
        </authorList>
    </citation>
    <scope>NUCLEOTIDE SEQUENCE [LARGE SCALE GENOMIC DNA]</scope>
    <source>
        <strain evidence="6 7">DSM 26048</strain>
    </source>
</reference>
<evidence type="ECO:0000256" key="3">
    <source>
        <dbReference type="ARBA" id="ARBA00023163"/>
    </source>
</evidence>
<feature type="domain" description="HTH araC/xylS-type" evidence="5">
    <location>
        <begin position="671"/>
        <end position="770"/>
    </location>
</feature>
<dbReference type="RefSeq" id="WP_209976338.1">
    <property type="nucleotide sequence ID" value="NZ_JAGGLB010000026.1"/>
</dbReference>
<keyword evidence="4" id="KW-1133">Transmembrane helix</keyword>
<dbReference type="Proteomes" id="UP001519287">
    <property type="component" value="Unassembled WGS sequence"/>
</dbReference>
<dbReference type="Pfam" id="PF12833">
    <property type="entry name" value="HTH_18"/>
    <property type="match status" value="1"/>
</dbReference>
<evidence type="ECO:0000256" key="2">
    <source>
        <dbReference type="ARBA" id="ARBA00023125"/>
    </source>
</evidence>
<gene>
    <name evidence="6" type="ORF">J2Z66_006130</name>
</gene>
<name>A0ABS4J3S5_9BACL</name>
<dbReference type="PANTHER" id="PTHR43280:SF2">
    <property type="entry name" value="HTH-TYPE TRANSCRIPTIONAL REGULATOR EXSA"/>
    <property type="match status" value="1"/>
</dbReference>
<accession>A0ABS4J3S5</accession>
<dbReference type="Gene3D" id="3.30.450.20">
    <property type="entry name" value="PAS domain"/>
    <property type="match status" value="1"/>
</dbReference>
<keyword evidence="7" id="KW-1185">Reference proteome</keyword>
<organism evidence="6 7">
    <name type="scientific">Paenibacillus eucommiae</name>
    <dbReference type="NCBI Taxonomy" id="1355755"/>
    <lineage>
        <taxon>Bacteria</taxon>
        <taxon>Bacillati</taxon>
        <taxon>Bacillota</taxon>
        <taxon>Bacilli</taxon>
        <taxon>Bacillales</taxon>
        <taxon>Paenibacillaceae</taxon>
        <taxon>Paenibacillus</taxon>
    </lineage>
</organism>
<keyword evidence="4" id="KW-0812">Transmembrane</keyword>
<feature type="transmembrane region" description="Helical" evidence="4">
    <location>
        <begin position="309"/>
        <end position="331"/>
    </location>
</feature>
<keyword evidence="4" id="KW-0472">Membrane</keyword>
<dbReference type="InterPro" id="IPR018060">
    <property type="entry name" value="HTH_AraC"/>
</dbReference>
<dbReference type="SUPFAM" id="SSF46689">
    <property type="entry name" value="Homeodomain-like"/>
    <property type="match status" value="1"/>
</dbReference>
<dbReference type="PANTHER" id="PTHR43280">
    <property type="entry name" value="ARAC-FAMILY TRANSCRIPTIONAL REGULATOR"/>
    <property type="match status" value="1"/>
</dbReference>
<protein>
    <submittedName>
        <fullName evidence="6">AraC-like DNA-binding protein</fullName>
    </submittedName>
</protein>
<dbReference type="PROSITE" id="PS01124">
    <property type="entry name" value="HTH_ARAC_FAMILY_2"/>
    <property type="match status" value="1"/>
</dbReference>
<dbReference type="InterPro" id="IPR009057">
    <property type="entry name" value="Homeodomain-like_sf"/>
</dbReference>
<proteinExistence type="predicted"/>
<keyword evidence="1" id="KW-0805">Transcription regulation</keyword>
<evidence type="ECO:0000313" key="7">
    <source>
        <dbReference type="Proteomes" id="UP001519287"/>
    </source>
</evidence>
<keyword evidence="2" id="KW-0238">DNA-binding</keyword>
<evidence type="ECO:0000256" key="1">
    <source>
        <dbReference type="ARBA" id="ARBA00023015"/>
    </source>
</evidence>
<feature type="transmembrane region" description="Helical" evidence="4">
    <location>
        <begin position="13"/>
        <end position="36"/>
    </location>
</feature>
<dbReference type="Gene3D" id="1.10.10.60">
    <property type="entry name" value="Homeodomain-like"/>
    <property type="match status" value="2"/>
</dbReference>
<evidence type="ECO:0000313" key="6">
    <source>
        <dbReference type="EMBL" id="MBP1994491.1"/>
    </source>
</evidence>
<evidence type="ECO:0000256" key="4">
    <source>
        <dbReference type="SAM" id="Phobius"/>
    </source>
</evidence>
<evidence type="ECO:0000259" key="5">
    <source>
        <dbReference type="PROSITE" id="PS01124"/>
    </source>
</evidence>
<sequence length="777" mass="88291">MKLLLQSSMFVKMLVYIMIILAAMTIVLSAVLYFSFERSALETVTRNNSIFLSQISYGADHMNENANNFTWSMYGEVDTIPLMYQTKPDYLQLIGAMDRINRSMQLNSSVHSVYIYNSKMKRYLASGNRSVHSRDSFYDKEIVAMMESPGLQKPGRLVPIPRTIHDSLEGEGGGNSIPVFTYIMYDTVTSNDTVEGAVIVNIKGEYLQSIMNAMKTKTAWSEGDTFVIDKNSSIISTSRDSKISTEFAQRIGIKAAQMNKDTGYFLDTLDHTKVMVNYVSTGSLGWKFIHVTPYETIIADIRKTRETTILVVLGLLFIGLLASFLLSWRLYSPIRQLVSKASQLLTSPQADEPRTHELAFLNNTISEAYVSMRGTMINRKHEILKGMLLQQQPTLDNMPALFKKYKIALDPTQAYLLMAFRIDHFEQFKRQFSEKDRMLLRFSIGNLASEMVGAHYKNETVDMGNDLVVVILNVDQEALSGDDNEKIAEIGAQIQSWCMQHLSLSVTAAFGYASPEMSDMHRGYEEVLVHTGYRLIFGHGALITPTLVSDRSTEPYKISAQEDGQLYEALVNGKLEEAAALLSGIMTKLGNHTVDRVMSNIHYLTYSVYDTLQLIEDNGLDRFEVDYNAFIQQIHQLETIGEIERLFVELFTHITKIVASKKEKRSTVLVDTMIELIRLNYTDRNLSLESIAHTMNMSKVYIGKVFRETLSQSVADYMLDVRMDKAMEAIRSGDQSLTEILEKVGIENKKYFYTLFKKKYGVTYSEYKLKNIKSDSR</sequence>